<dbReference type="AlphaFoldDB" id="G4Q7H5"/>
<dbReference type="InParanoid" id="G4Q7H5"/>
<evidence type="ECO:0000259" key="1">
    <source>
        <dbReference type="Pfam" id="PF07859"/>
    </source>
</evidence>
<protein>
    <submittedName>
        <fullName evidence="2">Carboxylesterase A</fullName>
    </submittedName>
</protein>
<dbReference type="RefSeq" id="WP_014128437.1">
    <property type="nucleotide sequence ID" value="NC_016077.1"/>
</dbReference>
<dbReference type="EMBL" id="CP003058">
    <property type="protein sequence ID" value="AEQ22314.1"/>
    <property type="molecule type" value="Genomic_DNA"/>
</dbReference>
<keyword evidence="3" id="KW-1185">Reference proteome</keyword>
<organism evidence="2 3">
    <name type="scientific">Acidaminococcus intestini (strain RyC-MR95)</name>
    <dbReference type="NCBI Taxonomy" id="568816"/>
    <lineage>
        <taxon>Bacteria</taxon>
        <taxon>Bacillati</taxon>
        <taxon>Bacillota</taxon>
        <taxon>Negativicutes</taxon>
        <taxon>Acidaminococcales</taxon>
        <taxon>Acidaminococcaceae</taxon>
        <taxon>Acidaminococcus</taxon>
    </lineage>
</organism>
<dbReference type="eggNOG" id="COG0657">
    <property type="taxonomic scope" value="Bacteria"/>
</dbReference>
<dbReference type="Pfam" id="PF07859">
    <property type="entry name" value="Abhydrolase_3"/>
    <property type="match status" value="1"/>
</dbReference>
<dbReference type="SUPFAM" id="SSF53474">
    <property type="entry name" value="alpha/beta-Hydrolases"/>
    <property type="match status" value="1"/>
</dbReference>
<dbReference type="HOGENOM" id="CLU_012494_6_0_9"/>
<dbReference type="InterPro" id="IPR029058">
    <property type="entry name" value="AB_hydrolase_fold"/>
</dbReference>
<dbReference type="PANTHER" id="PTHR23025">
    <property type="entry name" value="TRIACYLGLYCEROL LIPASE"/>
    <property type="match status" value="1"/>
</dbReference>
<dbReference type="GO" id="GO:0019433">
    <property type="term" value="P:triglyceride catabolic process"/>
    <property type="evidence" value="ECO:0007669"/>
    <property type="project" value="TreeGrafter"/>
</dbReference>
<dbReference type="GO" id="GO:0004771">
    <property type="term" value="F:sterol ester esterase activity"/>
    <property type="evidence" value="ECO:0007669"/>
    <property type="project" value="TreeGrafter"/>
</dbReference>
<dbReference type="Proteomes" id="UP000007093">
    <property type="component" value="Chromosome"/>
</dbReference>
<dbReference type="PATRIC" id="fig|568816.4.peg.1045"/>
<dbReference type="STRING" id="568816.Acin_1088"/>
<proteinExistence type="predicted"/>
<reference evidence="2 3" key="1">
    <citation type="journal article" date="2011" name="J. Bacteriol.">
        <title>Complete genome sequence of Acidaminococcus intestini RYC-MR95, a Gram-negative bacterium from the phylum Firmicutes.</title>
        <authorList>
            <person name="D'Auria G."/>
            <person name="Galan J.C."/>
            <person name="Rodriguez-Alcayna M."/>
            <person name="Moya A."/>
            <person name="Baquero F."/>
            <person name="Latorre A."/>
        </authorList>
    </citation>
    <scope>NUCLEOTIDE SEQUENCE [LARGE SCALE GENOMIC DNA]</scope>
    <source>
        <strain evidence="2 3">RyC-MR95</strain>
    </source>
</reference>
<evidence type="ECO:0000313" key="2">
    <source>
        <dbReference type="EMBL" id="AEQ22314.1"/>
    </source>
</evidence>
<dbReference type="GO" id="GO:0004806">
    <property type="term" value="F:triacylglycerol lipase activity"/>
    <property type="evidence" value="ECO:0007669"/>
    <property type="project" value="TreeGrafter"/>
</dbReference>
<name>G4Q7H5_ACIIR</name>
<dbReference type="GeneID" id="92878672"/>
<feature type="domain" description="Alpha/beta hydrolase fold-3" evidence="1">
    <location>
        <begin position="58"/>
        <end position="264"/>
    </location>
</feature>
<sequence length="298" mass="32846">MDLLSQIRSECANLSVNKDYLGRYPLAETKSLFVPTRYGSLLVHLYRPHTKKDLLPTIVNFHGGAFIKGYRGQDIEFSHMMAYRSGSLYLDVDYKTAPEHPFPYTFEEGLDLLSYVESHAEDLGGSKDNLVLMGQSAGANLITGMTLTFLEEGRKLPTGLICCYPPCDLTGKLADKKGGIKDPRMIEVASFGIACYLPHGGTENPLISPLFASKDQLKGFPPVLIITAEHDILCDEALTFARHLAEAGTAVTAKTILGARHGFLPRRTEGHEEGEALILSYLRFLQNGQYTNPFPSVC</sequence>
<accession>G4Q7H5</accession>
<dbReference type="InterPro" id="IPR013094">
    <property type="entry name" value="AB_hydrolase_3"/>
</dbReference>
<gene>
    <name evidence="2" type="ordered locus">Acin_1088</name>
</gene>
<dbReference type="GO" id="GO:0005829">
    <property type="term" value="C:cytosol"/>
    <property type="evidence" value="ECO:0007669"/>
    <property type="project" value="TreeGrafter"/>
</dbReference>
<dbReference type="Gene3D" id="3.40.50.1820">
    <property type="entry name" value="alpha/beta hydrolase"/>
    <property type="match status" value="1"/>
</dbReference>
<evidence type="ECO:0000313" key="3">
    <source>
        <dbReference type="Proteomes" id="UP000007093"/>
    </source>
</evidence>
<dbReference type="KEGG" id="ain:Acin_1088"/>
<dbReference type="PANTHER" id="PTHR23025:SF3">
    <property type="entry name" value="HORMONE-SENSITIVE LIPASE"/>
    <property type="match status" value="1"/>
</dbReference>